<sequence length="63" mass="6626">MAGRRGRAAGVRFAGGGVIRGSRLTFEEIVELDAARCGTAGPCVRRNGPGVRRMAFVVPARDP</sequence>
<name>A0ABP7JZA5_9ACTN</name>
<comment type="caution">
    <text evidence="1">The sequence shown here is derived from an EMBL/GenBank/DDBJ whole genome shotgun (WGS) entry which is preliminary data.</text>
</comment>
<dbReference type="Proteomes" id="UP001501563">
    <property type="component" value="Unassembled WGS sequence"/>
</dbReference>
<evidence type="ECO:0000313" key="2">
    <source>
        <dbReference type="Proteomes" id="UP001501563"/>
    </source>
</evidence>
<dbReference type="EMBL" id="BAAAZA010000006">
    <property type="protein sequence ID" value="GAA3860315.1"/>
    <property type="molecule type" value="Genomic_DNA"/>
</dbReference>
<reference evidence="2" key="1">
    <citation type="journal article" date="2019" name="Int. J. Syst. Evol. Microbiol.">
        <title>The Global Catalogue of Microorganisms (GCM) 10K type strain sequencing project: providing services to taxonomists for standard genome sequencing and annotation.</title>
        <authorList>
            <consortium name="The Broad Institute Genomics Platform"/>
            <consortium name="The Broad Institute Genome Sequencing Center for Infectious Disease"/>
            <person name="Wu L."/>
            <person name="Ma J."/>
        </authorList>
    </citation>
    <scope>NUCLEOTIDE SEQUENCE [LARGE SCALE GENOMIC DNA]</scope>
    <source>
        <strain evidence="2">JCM 16578</strain>
    </source>
</reference>
<keyword evidence="2" id="KW-1185">Reference proteome</keyword>
<organism evidence="1 2">
    <name type="scientific">Streptomyces lannensis</name>
    <dbReference type="NCBI Taxonomy" id="766498"/>
    <lineage>
        <taxon>Bacteria</taxon>
        <taxon>Bacillati</taxon>
        <taxon>Actinomycetota</taxon>
        <taxon>Actinomycetes</taxon>
        <taxon>Kitasatosporales</taxon>
        <taxon>Streptomycetaceae</taxon>
        <taxon>Streptomyces</taxon>
    </lineage>
</organism>
<proteinExistence type="predicted"/>
<evidence type="ECO:0000313" key="1">
    <source>
        <dbReference type="EMBL" id="GAA3860315.1"/>
    </source>
</evidence>
<protein>
    <submittedName>
        <fullName evidence="1">Uncharacterized protein</fullName>
    </submittedName>
</protein>
<gene>
    <name evidence="1" type="ORF">GCM10022207_24960</name>
</gene>
<accession>A0ABP7JZA5</accession>